<dbReference type="RefSeq" id="WP_168448432.1">
    <property type="nucleotide sequence ID" value="NZ_JAAWWK010000001.1"/>
</dbReference>
<dbReference type="SUPFAM" id="SSF53720">
    <property type="entry name" value="ALDH-like"/>
    <property type="match status" value="1"/>
</dbReference>
<evidence type="ECO:0000256" key="4">
    <source>
        <dbReference type="PIRNR" id="PIRNR036492"/>
    </source>
</evidence>
<evidence type="ECO:0000256" key="2">
    <source>
        <dbReference type="ARBA" id="ARBA00023002"/>
    </source>
</evidence>
<evidence type="ECO:0000259" key="7">
    <source>
        <dbReference type="Pfam" id="PF00171"/>
    </source>
</evidence>
<comment type="similarity">
    <text evidence="1 4 6">Belongs to the aldehyde dehydrogenase family.</text>
</comment>
<keyword evidence="3" id="KW-0520">NAD</keyword>
<dbReference type="PANTHER" id="PTHR43570:SF20">
    <property type="entry name" value="ALDEHYDE DEHYDROGENASE ALDX-RELATED"/>
    <property type="match status" value="1"/>
</dbReference>
<dbReference type="PROSITE" id="PS00687">
    <property type="entry name" value="ALDEHYDE_DEHYDR_GLU"/>
    <property type="match status" value="1"/>
</dbReference>
<dbReference type="EMBL" id="JAAWWK010000001">
    <property type="protein sequence ID" value="NKI15874.1"/>
    <property type="molecule type" value="Genomic_DNA"/>
</dbReference>
<dbReference type="InterPro" id="IPR015590">
    <property type="entry name" value="Aldehyde_DH_dom"/>
</dbReference>
<dbReference type="InterPro" id="IPR016162">
    <property type="entry name" value="Ald_DH_N"/>
</dbReference>
<gene>
    <name evidence="8" type="ORF">HCU74_00445</name>
</gene>
<accession>A0ABX1G9N8</accession>
<dbReference type="CDD" id="cd07133">
    <property type="entry name" value="ALDH_CALDH_CalB"/>
    <property type="match status" value="1"/>
</dbReference>
<dbReference type="PANTHER" id="PTHR43570">
    <property type="entry name" value="ALDEHYDE DEHYDROGENASE"/>
    <property type="match status" value="1"/>
</dbReference>
<dbReference type="Gene3D" id="3.40.309.10">
    <property type="entry name" value="Aldehyde Dehydrogenase, Chain A, domain 2"/>
    <property type="match status" value="1"/>
</dbReference>
<comment type="caution">
    <text evidence="8">The sequence shown here is derived from an EMBL/GenBank/DDBJ whole genome shotgun (WGS) entry which is preliminary data.</text>
</comment>
<dbReference type="InterPro" id="IPR016163">
    <property type="entry name" value="Ald_DH_C"/>
</dbReference>
<evidence type="ECO:0000256" key="3">
    <source>
        <dbReference type="ARBA" id="ARBA00023027"/>
    </source>
</evidence>
<keyword evidence="2 4" id="KW-0560">Oxidoreductase</keyword>
<dbReference type="PIRSF" id="PIRSF036492">
    <property type="entry name" value="ALDH"/>
    <property type="match status" value="1"/>
</dbReference>
<organism evidence="8 9">
    <name type="scientific">Spongiibacter thalassae</name>
    <dbReference type="NCBI Taxonomy" id="2721624"/>
    <lineage>
        <taxon>Bacteria</taxon>
        <taxon>Pseudomonadati</taxon>
        <taxon>Pseudomonadota</taxon>
        <taxon>Gammaproteobacteria</taxon>
        <taxon>Cellvibrionales</taxon>
        <taxon>Spongiibacteraceae</taxon>
        <taxon>Spongiibacter</taxon>
    </lineage>
</organism>
<dbReference type="Pfam" id="PF00171">
    <property type="entry name" value="Aldedh"/>
    <property type="match status" value="1"/>
</dbReference>
<evidence type="ECO:0000313" key="9">
    <source>
        <dbReference type="Proteomes" id="UP000765845"/>
    </source>
</evidence>
<dbReference type="InterPro" id="IPR012394">
    <property type="entry name" value="Aldehyde_DH_NAD(P)"/>
</dbReference>
<keyword evidence="9" id="KW-1185">Reference proteome</keyword>
<evidence type="ECO:0000256" key="1">
    <source>
        <dbReference type="ARBA" id="ARBA00009986"/>
    </source>
</evidence>
<evidence type="ECO:0000256" key="6">
    <source>
        <dbReference type="RuleBase" id="RU003345"/>
    </source>
</evidence>
<dbReference type="InterPro" id="IPR029510">
    <property type="entry name" value="Ald_DH_CS_GLU"/>
</dbReference>
<dbReference type="Gene3D" id="3.40.605.10">
    <property type="entry name" value="Aldehyde Dehydrogenase, Chain A, domain 1"/>
    <property type="match status" value="1"/>
</dbReference>
<evidence type="ECO:0000313" key="8">
    <source>
        <dbReference type="EMBL" id="NKI15874.1"/>
    </source>
</evidence>
<feature type="active site" evidence="5">
    <location>
        <position position="223"/>
    </location>
</feature>
<evidence type="ECO:0000256" key="5">
    <source>
        <dbReference type="PROSITE-ProRule" id="PRU10007"/>
    </source>
</evidence>
<feature type="domain" description="Aldehyde dehydrogenase" evidence="7">
    <location>
        <begin position="32"/>
        <end position="440"/>
    </location>
</feature>
<name>A0ABX1G9N8_9GAMM</name>
<proteinExistence type="inferred from homology"/>
<dbReference type="InterPro" id="IPR016161">
    <property type="entry name" value="Ald_DH/histidinol_DH"/>
</dbReference>
<protein>
    <recommendedName>
        <fullName evidence="4">Aldehyde dehydrogenase</fullName>
    </recommendedName>
</protein>
<dbReference type="Proteomes" id="UP000765845">
    <property type="component" value="Unassembled WGS sequence"/>
</dbReference>
<sequence>MTQQNTDIDITVKLDYILRAQKTAHLKDPYPSVSVRQDRLSRVLDLTVRNEKKICDAVNADFENRSSISTQALDILPVLQAYKHAKKHVSQWMKTEKRKSNFPLGLLGAKSTVEYIPLGVVGNIAPWNFPIQLSLMPFAEVFAAGNRGMLKPSELSPETSNLMAELVSENFNEDEFAVIQGGVDVSKAFAGLPFDHLLFTGSTQVGRQVASIAAPNLVPMTLELGGKNPVIVSRSADLKLAADKIMWAKTMNGGQICLCPDTVYVANERIDEFVEHCKSAVEAMYPDIDKNEDYIHIISQRHADRLVELVTDAEEKGATVIRLGNSNNRRVPPSIVLNADPNSRICQEEIFGGPLLVKPFDELAKIVDTINQGESPLALYYFGNNKQEIKSLTLETRSGGMVVNDLLAHCLQENLPFGGMGKSGMGVYHGFDGFKNFSHGRAVYHQSNLDPLKMIRPPFSPKLRAYVKEKIKA</sequence>
<reference evidence="8 9" key="1">
    <citation type="submission" date="2020-04" db="EMBL/GenBank/DDBJ databases">
        <authorList>
            <person name="Yoon J."/>
        </authorList>
    </citation>
    <scope>NUCLEOTIDE SEQUENCE [LARGE SCALE GENOMIC DNA]</scope>
    <source>
        <strain evidence="8 9">KMU-166</strain>
    </source>
</reference>